<dbReference type="InterPro" id="IPR000172">
    <property type="entry name" value="GMC_OxRdtase_N"/>
</dbReference>
<evidence type="ECO:0000256" key="2">
    <source>
        <dbReference type="ARBA" id="ARBA00022630"/>
    </source>
</evidence>
<dbReference type="PROSITE" id="PS51379">
    <property type="entry name" value="4FE4S_FER_2"/>
    <property type="match status" value="1"/>
</dbReference>
<dbReference type="PANTHER" id="PTHR46056">
    <property type="entry name" value="LONG-CHAIN-ALCOHOL OXIDASE"/>
    <property type="match status" value="1"/>
</dbReference>
<keyword evidence="7" id="KW-1185">Reference proteome</keyword>
<accession>U2W8Z1</accession>
<feature type="domain" description="4Fe-4S ferredoxin-type" evidence="5">
    <location>
        <begin position="162"/>
        <end position="192"/>
    </location>
</feature>
<dbReference type="AlphaFoldDB" id="U2W8Z1"/>
<organism evidence="6 7">
    <name type="scientific">Candidatus Micropelagius thuwalensis</name>
    <dbReference type="NCBI Taxonomy" id="1397666"/>
    <lineage>
        <taxon>Bacteria</taxon>
        <taxon>Pseudomonadati</taxon>
        <taxon>Pseudomonadota</taxon>
        <taxon>Alphaproteobacteria</taxon>
        <taxon>PS1 clade</taxon>
        <taxon>Candidatus Micropelagius</taxon>
    </lineage>
</organism>
<dbReference type="eggNOG" id="COG2303">
    <property type="taxonomic scope" value="Bacteria"/>
</dbReference>
<gene>
    <name evidence="6" type="ORF">RS24_01042</name>
</gene>
<evidence type="ECO:0000256" key="1">
    <source>
        <dbReference type="ARBA" id="ARBA00010790"/>
    </source>
</evidence>
<dbReference type="GO" id="GO:0050660">
    <property type="term" value="F:flavin adenine dinucleotide binding"/>
    <property type="evidence" value="ECO:0007669"/>
    <property type="project" value="InterPro"/>
</dbReference>
<dbReference type="Proteomes" id="UP000016762">
    <property type="component" value="Unassembled WGS sequence"/>
</dbReference>
<dbReference type="Pfam" id="PF00732">
    <property type="entry name" value="GMC_oxred_N"/>
    <property type="match status" value="1"/>
</dbReference>
<dbReference type="EMBL" id="AWXE01000004">
    <property type="protein sequence ID" value="ERL46059.1"/>
    <property type="molecule type" value="Genomic_DNA"/>
</dbReference>
<protein>
    <submittedName>
        <fullName evidence="6">Bacteriorhodopsin protein</fullName>
    </submittedName>
</protein>
<dbReference type="InterPro" id="IPR036188">
    <property type="entry name" value="FAD/NAD-bd_sf"/>
</dbReference>
<name>U2W8Z1_9PROT</name>
<evidence type="ECO:0000256" key="3">
    <source>
        <dbReference type="ARBA" id="ARBA00022827"/>
    </source>
</evidence>
<evidence type="ECO:0000313" key="6">
    <source>
        <dbReference type="EMBL" id="ERL46059.1"/>
    </source>
</evidence>
<dbReference type="Pfam" id="PF05199">
    <property type="entry name" value="GMC_oxred_C"/>
    <property type="match status" value="1"/>
</dbReference>
<dbReference type="GO" id="GO:0016614">
    <property type="term" value="F:oxidoreductase activity, acting on CH-OH group of donors"/>
    <property type="evidence" value="ECO:0007669"/>
    <property type="project" value="InterPro"/>
</dbReference>
<dbReference type="RefSeq" id="WP_021777038.1">
    <property type="nucleotide sequence ID" value="NZ_AWXE01000004.1"/>
</dbReference>
<evidence type="ECO:0000259" key="5">
    <source>
        <dbReference type="PROSITE" id="PS51379"/>
    </source>
</evidence>
<comment type="caution">
    <text evidence="6">The sequence shown here is derived from an EMBL/GenBank/DDBJ whole genome shotgun (WGS) entry which is preliminary data.</text>
</comment>
<dbReference type="Gene3D" id="3.50.50.60">
    <property type="entry name" value="FAD/NAD(P)-binding domain"/>
    <property type="match status" value="2"/>
</dbReference>
<keyword evidence="3" id="KW-0274">FAD</keyword>
<dbReference type="STRING" id="1397666.RS24_01042"/>
<keyword evidence="4" id="KW-0560">Oxidoreductase</keyword>
<keyword evidence="2" id="KW-0285">Flavoprotein</keyword>
<reference evidence="6 7" key="1">
    <citation type="journal article" date="2014" name="FEMS Microbiol. Ecol.">
        <title>Genomic differentiation among two strains of the PS1 clade isolated from geographically separated marine habitats.</title>
        <authorList>
            <person name="Jimenez-Infante F."/>
            <person name="Ngugi D.K."/>
            <person name="Alam I."/>
            <person name="Rashid M."/>
            <person name="Baalawi W."/>
            <person name="Kamau A.A."/>
            <person name="Bajic V.B."/>
            <person name="Stingl U."/>
        </authorList>
    </citation>
    <scope>NUCLEOTIDE SEQUENCE [LARGE SCALE GENOMIC DNA]</scope>
    <source>
        <strain evidence="6 7">RS24</strain>
    </source>
</reference>
<dbReference type="SUPFAM" id="SSF51905">
    <property type="entry name" value="FAD/NAD(P)-binding domain"/>
    <property type="match status" value="1"/>
</dbReference>
<sequence>MSDHNLHKIENLDCDVLVIGSGAGGASVGNELVNAGYDVLMLEEGASIPFENAPETLSKSFNKMWRAGGLTLANGSSPVAYAEGSCVGGSTEINSAIFQRTPEELLEKWASKYSIENFSAGKLLPFYDQAARLVNASFTDGSLGLHSEILRKAGELKNWGVMPLERGQKKCVGTNHCSIGCPTGAKQSMSTSVLRQYTDNGGRLISHCRVERLIKSKTSVKSARARVKNKEGIYQTIKITAKYFFVCGGATQTPNLLLKSGYKAPVGSGFKLHPTIRILAEFDEKINAQRSRLPLYAITEFLPNFRIGGSIASLPTFGMFLAEDWEFRSHMMPSFSNMGMYYAMARGTGVGKIKSIPYSKHPYVSFQLSEEDWENLEVGLQSLAVCLFESGAKKIQPSIAGMDAWDSIDAMYSALSGGLPRKMCNLMTIHIFSSIGMGENPKISAANSYGKIWGSENLYVADASLIPEAPSVNPQASVMALALRVAKNFIEKNGK</sequence>
<dbReference type="InterPro" id="IPR007867">
    <property type="entry name" value="GMC_OxRtase_C"/>
</dbReference>
<proteinExistence type="inferred from homology"/>
<dbReference type="PANTHER" id="PTHR46056:SF12">
    <property type="entry name" value="LONG-CHAIN-ALCOHOL OXIDASE"/>
    <property type="match status" value="1"/>
</dbReference>
<evidence type="ECO:0000256" key="4">
    <source>
        <dbReference type="ARBA" id="ARBA00023002"/>
    </source>
</evidence>
<comment type="similarity">
    <text evidence="1">Belongs to the GMC oxidoreductase family.</text>
</comment>
<evidence type="ECO:0000313" key="7">
    <source>
        <dbReference type="Proteomes" id="UP000016762"/>
    </source>
</evidence>
<dbReference type="InterPro" id="IPR017896">
    <property type="entry name" value="4Fe4S_Fe-S-bd"/>
</dbReference>